<evidence type="ECO:0000256" key="1">
    <source>
        <dbReference type="SAM" id="MobiDB-lite"/>
    </source>
</evidence>
<dbReference type="EMBL" id="MU854321">
    <property type="protein sequence ID" value="KAK4044057.1"/>
    <property type="molecule type" value="Genomic_DNA"/>
</dbReference>
<feature type="compositionally biased region" description="Basic and acidic residues" evidence="1">
    <location>
        <begin position="148"/>
        <end position="162"/>
    </location>
</feature>
<feature type="compositionally biased region" description="Acidic residues" evidence="1">
    <location>
        <begin position="933"/>
        <end position="943"/>
    </location>
</feature>
<dbReference type="AlphaFoldDB" id="A0AAN6PNH0"/>
<evidence type="ECO:0000313" key="3">
    <source>
        <dbReference type="Proteomes" id="UP001303115"/>
    </source>
</evidence>
<dbReference type="Proteomes" id="UP001303115">
    <property type="component" value="Unassembled WGS sequence"/>
</dbReference>
<keyword evidence="3" id="KW-1185">Reference proteome</keyword>
<comment type="caution">
    <text evidence="2">The sequence shown here is derived from an EMBL/GenBank/DDBJ whole genome shotgun (WGS) entry which is preliminary data.</text>
</comment>
<feature type="region of interest" description="Disordered" evidence="1">
    <location>
        <begin position="929"/>
        <end position="964"/>
    </location>
</feature>
<accession>A0AAN6PNH0</accession>
<gene>
    <name evidence="2" type="ORF">C8A01DRAFT_12423</name>
</gene>
<reference evidence="3" key="1">
    <citation type="journal article" date="2023" name="Mol. Phylogenet. Evol.">
        <title>Genome-scale phylogeny and comparative genomics of the fungal order Sordariales.</title>
        <authorList>
            <person name="Hensen N."/>
            <person name="Bonometti L."/>
            <person name="Westerberg I."/>
            <person name="Brannstrom I.O."/>
            <person name="Guillou S."/>
            <person name="Cros-Aarteil S."/>
            <person name="Calhoun S."/>
            <person name="Haridas S."/>
            <person name="Kuo A."/>
            <person name="Mondo S."/>
            <person name="Pangilinan J."/>
            <person name="Riley R."/>
            <person name="LaButti K."/>
            <person name="Andreopoulos B."/>
            <person name="Lipzen A."/>
            <person name="Chen C."/>
            <person name="Yan M."/>
            <person name="Daum C."/>
            <person name="Ng V."/>
            <person name="Clum A."/>
            <person name="Steindorff A."/>
            <person name="Ohm R.A."/>
            <person name="Martin F."/>
            <person name="Silar P."/>
            <person name="Natvig D.O."/>
            <person name="Lalanne C."/>
            <person name="Gautier V."/>
            <person name="Ament-Velasquez S.L."/>
            <person name="Kruys A."/>
            <person name="Hutchinson M.I."/>
            <person name="Powell A.J."/>
            <person name="Barry K."/>
            <person name="Miller A.N."/>
            <person name="Grigoriev I.V."/>
            <person name="Debuchy R."/>
            <person name="Gladieux P."/>
            <person name="Hiltunen Thoren M."/>
            <person name="Johannesson H."/>
        </authorList>
    </citation>
    <scope>NUCLEOTIDE SEQUENCE [LARGE SCALE GENOMIC DNA]</scope>
    <source>
        <strain evidence="3">CBS 284.82</strain>
    </source>
</reference>
<feature type="region of interest" description="Disordered" evidence="1">
    <location>
        <begin position="994"/>
        <end position="1014"/>
    </location>
</feature>
<feature type="region of interest" description="Disordered" evidence="1">
    <location>
        <begin position="132"/>
        <end position="173"/>
    </location>
</feature>
<organism evidence="2 3">
    <name type="scientific">Parachaetomium inaequale</name>
    <dbReference type="NCBI Taxonomy" id="2588326"/>
    <lineage>
        <taxon>Eukaryota</taxon>
        <taxon>Fungi</taxon>
        <taxon>Dikarya</taxon>
        <taxon>Ascomycota</taxon>
        <taxon>Pezizomycotina</taxon>
        <taxon>Sordariomycetes</taxon>
        <taxon>Sordariomycetidae</taxon>
        <taxon>Sordariales</taxon>
        <taxon>Chaetomiaceae</taxon>
        <taxon>Parachaetomium</taxon>
    </lineage>
</organism>
<evidence type="ECO:0000313" key="2">
    <source>
        <dbReference type="EMBL" id="KAK4044057.1"/>
    </source>
</evidence>
<protein>
    <submittedName>
        <fullName evidence="2">Uncharacterized protein</fullName>
    </submittedName>
</protein>
<proteinExistence type="predicted"/>
<name>A0AAN6PNH0_9PEZI</name>
<feature type="compositionally biased region" description="Polar residues" evidence="1">
    <location>
        <begin position="163"/>
        <end position="173"/>
    </location>
</feature>
<sequence>MNQNDDDGGRYQFSTAGSLPDQLVGQFISEMARALIRALPSSGLDDSTLQRLTLVLPRMLESFALMIGHRAPTAAHQEVMVFVNRHQSAIIDRFRGIYAKADDGDNDSYEERPPTSIDLARQWCPEGMLGPFFSGSETPEDPAVGEASEGHLDQKHEQDSHNSESPNIHNDDLTSTIDTYQDCIVKSSAYEWLRGALLAEVIQKPAFPDVRSELRKMVLSSLNSSRGEQKLSRKMPLQPHRASLKMDWDPRSFVKEQRYTEKRPEDAICRAVTLTGSSQDCQATTTEQYLSQTWPLTGSHMMELIQRLLGGEPGASQSATLPDQTTITVQSNGPNFAAMMHGPVPSVAEVAEQLAWLGAALRASPLEQGMCCCTPYIKYLGEGDGGSDPAPGTPPSILESSFFIGFHFAPVPDDDASSANNGRCWHGMFNNPVIVEGYPIPRRPADLDKTLPVGIEMSLEMMATFINSRRLIDFCGTTYLKGFSSMLVATKASGDVVLWHHLFDLEGKYISYSDSRVILAARHTTVGFHTLEQSRHIVGWCENVKHYTGAPDANYDIKWSALGKANTKCAFQNVSVSGGKFVSVSTNILLGVKDKPAHVTFSDDYIQMLRVIDDRQFIMYDVEDRRAWLVCGTNAVLHIFRAAMRDHKNDHRLRRIFEFDDDNLVEADDPYAGSAAFDVLSNFANLELRLYRRPRDVKEEETKKLGEKDMEVALKTITSFVCLKDRISEICHILAEIMAHQDNVHSENGVGFRLRSTARRQLEGFDYMDIAVGTGALWPKVQILHHMGRGWVDFARAIHAVTLFGKGFGELLQPEVQTLQDKACAACHWKDCLPRGRDYMATSTYALAEITKRKGDMGSRPWKIADRVYWFTPEKAFEPCRCSRRKQHDRVQVLLPEKLTKRGLRSPREIPPDGAVIFGHSRKYPLRWADSGDPVEGEPEQEADESHLVPLVQDSGLGTSVETTTSQSRNWGMYMLENKQFCHHGRQEWPDAMQVQTGSEIESEAESVRDRKRK</sequence>